<feature type="binding site" evidence="12">
    <location>
        <position position="184"/>
    </location>
    <ligand>
        <name>GTP</name>
        <dbReference type="ChEBI" id="CHEBI:37565"/>
    </ligand>
</feature>
<gene>
    <name evidence="12 14" type="primary">moaA</name>
    <name evidence="14" type="ORF">EI684_13990</name>
</gene>
<dbReference type="EC" id="4.1.99.22" evidence="1 12"/>
<feature type="binding site" evidence="12">
    <location>
        <position position="49"/>
    </location>
    <ligand>
        <name>[4Fe-4S] cluster</name>
        <dbReference type="ChEBI" id="CHEBI:49883"/>
        <label>1</label>
        <note>4Fe-4S-S-AdoMet</note>
    </ligand>
</feature>
<feature type="binding site" evidence="12">
    <location>
        <position position="147"/>
    </location>
    <ligand>
        <name>S-adenosyl-L-methionine</name>
        <dbReference type="ChEBI" id="CHEBI:59789"/>
    </ligand>
</feature>
<dbReference type="AlphaFoldDB" id="A0A426TWP2"/>
<evidence type="ECO:0000256" key="4">
    <source>
        <dbReference type="ARBA" id="ARBA00022723"/>
    </source>
</evidence>
<dbReference type="Pfam" id="PF06463">
    <property type="entry name" value="Mob_synth_C"/>
    <property type="match status" value="1"/>
</dbReference>
<dbReference type="GO" id="GO:0051539">
    <property type="term" value="F:4 iron, 4 sulfur cluster binding"/>
    <property type="evidence" value="ECO:0007669"/>
    <property type="project" value="UniProtKB-UniRule"/>
</dbReference>
<dbReference type="PANTHER" id="PTHR22960">
    <property type="entry name" value="MOLYBDOPTERIN COFACTOR SYNTHESIS PROTEIN A"/>
    <property type="match status" value="1"/>
</dbReference>
<dbReference type="GO" id="GO:0061798">
    <property type="term" value="F:GTP 3',8'-cyclase activity"/>
    <property type="evidence" value="ECO:0007669"/>
    <property type="project" value="UniProtKB-UniRule"/>
</dbReference>
<dbReference type="InterPro" id="IPR058240">
    <property type="entry name" value="rSAM_sf"/>
</dbReference>
<proteinExistence type="inferred from homology"/>
<feature type="binding site" evidence="12">
    <location>
        <position position="285"/>
    </location>
    <ligand>
        <name>[4Fe-4S] cluster</name>
        <dbReference type="ChEBI" id="CHEBI:49883"/>
        <label>2</label>
        <note>4Fe-4S-substrate</note>
    </ligand>
</feature>
<dbReference type="SFLD" id="SFLDG01067">
    <property type="entry name" value="SPASM/twitch_domain_containing"/>
    <property type="match status" value="1"/>
</dbReference>
<keyword evidence="6 12" id="KW-0408">Iron</keyword>
<dbReference type="PANTHER" id="PTHR22960:SF0">
    <property type="entry name" value="MOLYBDENUM COFACTOR BIOSYNTHESIS PROTEIN 1"/>
    <property type="match status" value="1"/>
</dbReference>
<dbReference type="InterPro" id="IPR050105">
    <property type="entry name" value="MoCo_biosynth_MoaA/MoaC"/>
</dbReference>
<feature type="binding site" evidence="12">
    <location>
        <position position="96"/>
    </location>
    <ligand>
        <name>S-adenosyl-L-methionine</name>
        <dbReference type="ChEBI" id="CHEBI:59789"/>
    </ligand>
</feature>
<feature type="domain" description="Radical SAM core" evidence="13">
    <location>
        <begin position="33"/>
        <end position="257"/>
    </location>
</feature>
<dbReference type="HAMAP" id="MF_01225_B">
    <property type="entry name" value="MoaA_B"/>
    <property type="match status" value="1"/>
</dbReference>
<evidence type="ECO:0000313" key="15">
    <source>
        <dbReference type="Proteomes" id="UP000280307"/>
    </source>
</evidence>
<evidence type="ECO:0000256" key="2">
    <source>
        <dbReference type="ARBA" id="ARBA00022485"/>
    </source>
</evidence>
<dbReference type="InterPro" id="IPR000385">
    <property type="entry name" value="MoaA_NifB_PqqE_Fe-S-bd_CS"/>
</dbReference>
<feature type="binding site" evidence="12">
    <location>
        <position position="56"/>
    </location>
    <ligand>
        <name>[4Fe-4S] cluster</name>
        <dbReference type="ChEBI" id="CHEBI:49883"/>
        <label>1</label>
        <note>4Fe-4S-S-AdoMet</note>
    </ligand>
</feature>
<keyword evidence="2 12" id="KW-0004">4Fe-4S</keyword>
<feature type="binding site" evidence="12">
    <location>
        <position position="42"/>
    </location>
    <ligand>
        <name>GTP</name>
        <dbReference type="ChEBI" id="CHEBI:37565"/>
    </ligand>
</feature>
<comment type="similarity">
    <text evidence="12">Belongs to the radical SAM superfamily. MoaA family.</text>
</comment>
<dbReference type="Pfam" id="PF04055">
    <property type="entry name" value="Radical_SAM"/>
    <property type="match status" value="1"/>
</dbReference>
<organism evidence="14 15">
    <name type="scientific">Candidatus Viridilinea halotolerans</name>
    <dbReference type="NCBI Taxonomy" id="2491704"/>
    <lineage>
        <taxon>Bacteria</taxon>
        <taxon>Bacillati</taxon>
        <taxon>Chloroflexota</taxon>
        <taxon>Chloroflexia</taxon>
        <taxon>Chloroflexales</taxon>
        <taxon>Chloroflexineae</taxon>
        <taxon>Oscillochloridaceae</taxon>
        <taxon>Candidatus Viridilinea</taxon>
    </lineage>
</organism>
<dbReference type="PROSITE" id="PS51918">
    <property type="entry name" value="RADICAL_SAM"/>
    <property type="match status" value="1"/>
</dbReference>
<dbReference type="InterPro" id="IPR010505">
    <property type="entry name" value="MoaA_twitch"/>
</dbReference>
<evidence type="ECO:0000256" key="12">
    <source>
        <dbReference type="HAMAP-Rule" id="MF_01225"/>
    </source>
</evidence>
<dbReference type="GO" id="GO:0046872">
    <property type="term" value="F:metal ion binding"/>
    <property type="evidence" value="ECO:0007669"/>
    <property type="project" value="UniProtKB-KW"/>
</dbReference>
<dbReference type="NCBIfam" id="TIGR02666">
    <property type="entry name" value="moaA"/>
    <property type="match status" value="1"/>
</dbReference>
<keyword evidence="8 12" id="KW-0342">GTP-binding</keyword>
<dbReference type="UniPathway" id="UPA00344"/>
<dbReference type="EMBL" id="RSAS01000561">
    <property type="protein sequence ID" value="RRR70032.1"/>
    <property type="molecule type" value="Genomic_DNA"/>
</dbReference>
<dbReference type="GO" id="GO:0006777">
    <property type="term" value="P:Mo-molybdopterin cofactor biosynthetic process"/>
    <property type="evidence" value="ECO:0007669"/>
    <property type="project" value="UniProtKB-UniRule"/>
</dbReference>
<dbReference type="InterPro" id="IPR007197">
    <property type="entry name" value="rSAM"/>
</dbReference>
<name>A0A426TWP2_9CHLR</name>
<dbReference type="GO" id="GO:0005525">
    <property type="term" value="F:GTP binding"/>
    <property type="evidence" value="ECO:0007669"/>
    <property type="project" value="UniProtKB-UniRule"/>
</dbReference>
<evidence type="ECO:0000256" key="3">
    <source>
        <dbReference type="ARBA" id="ARBA00022691"/>
    </source>
</evidence>
<evidence type="ECO:0000259" key="13">
    <source>
        <dbReference type="PROSITE" id="PS51918"/>
    </source>
</evidence>
<evidence type="ECO:0000256" key="11">
    <source>
        <dbReference type="ARBA" id="ARBA00048697"/>
    </source>
</evidence>
<accession>A0A426TWP2</accession>
<dbReference type="Gene3D" id="3.20.20.70">
    <property type="entry name" value="Aldolase class I"/>
    <property type="match status" value="1"/>
</dbReference>
<comment type="pathway">
    <text evidence="12">Cofactor biosynthesis; molybdopterin biosynthesis.</text>
</comment>
<evidence type="ECO:0000256" key="6">
    <source>
        <dbReference type="ARBA" id="ARBA00023004"/>
    </source>
</evidence>
<evidence type="ECO:0000256" key="5">
    <source>
        <dbReference type="ARBA" id="ARBA00022741"/>
    </source>
</evidence>
<feature type="binding site" evidence="12">
    <location>
        <begin position="287"/>
        <end position="289"/>
    </location>
    <ligand>
        <name>GTP</name>
        <dbReference type="ChEBI" id="CHEBI:37565"/>
    </ligand>
</feature>
<dbReference type="CDD" id="cd21117">
    <property type="entry name" value="Twitch_MoaA"/>
    <property type="match status" value="1"/>
</dbReference>
<dbReference type="InterPro" id="IPR013483">
    <property type="entry name" value="MoaA"/>
</dbReference>
<evidence type="ECO:0000256" key="9">
    <source>
        <dbReference type="ARBA" id="ARBA00023150"/>
    </source>
</evidence>
<dbReference type="PROSITE" id="PS01305">
    <property type="entry name" value="MOAA_NIFB_PQQE"/>
    <property type="match status" value="1"/>
</dbReference>
<comment type="catalytic activity">
    <reaction evidence="11 12">
        <text>GTP + AH2 + S-adenosyl-L-methionine = (8S)-3',8-cyclo-7,8-dihydroguanosine 5'-triphosphate + 5'-deoxyadenosine + L-methionine + A + H(+)</text>
        <dbReference type="Rhea" id="RHEA:49576"/>
        <dbReference type="ChEBI" id="CHEBI:13193"/>
        <dbReference type="ChEBI" id="CHEBI:15378"/>
        <dbReference type="ChEBI" id="CHEBI:17319"/>
        <dbReference type="ChEBI" id="CHEBI:17499"/>
        <dbReference type="ChEBI" id="CHEBI:37565"/>
        <dbReference type="ChEBI" id="CHEBI:57844"/>
        <dbReference type="ChEBI" id="CHEBI:59789"/>
        <dbReference type="ChEBI" id="CHEBI:131766"/>
        <dbReference type="EC" id="4.1.99.22"/>
    </reaction>
</comment>
<feature type="binding site" evidence="12">
    <location>
        <position position="53"/>
    </location>
    <ligand>
        <name>[4Fe-4S] cluster</name>
        <dbReference type="ChEBI" id="CHEBI:49883"/>
        <label>1</label>
        <note>4Fe-4S-S-AdoMet</note>
    </ligand>
</feature>
<dbReference type="SFLD" id="SFLDG01386">
    <property type="entry name" value="main_SPASM_domain-containing"/>
    <property type="match status" value="1"/>
</dbReference>
<keyword evidence="7 12" id="KW-0411">Iron-sulfur</keyword>
<comment type="cofactor">
    <cofactor evidence="12">
        <name>[4Fe-4S] cluster</name>
        <dbReference type="ChEBI" id="CHEBI:49883"/>
    </cofactor>
    <text evidence="12">Binds 2 [4Fe-4S] clusters. Binds 1 [4Fe-4S] cluster coordinated with 3 cysteines and an exchangeable S-adenosyl-L-methionine and 1 [4Fe-4S] cluster coordinated with 3 cysteines and the GTP-derived substrate.</text>
</comment>
<feature type="binding site" evidence="12">
    <location>
        <position position="299"/>
    </location>
    <ligand>
        <name>[4Fe-4S] cluster</name>
        <dbReference type="ChEBI" id="CHEBI:49883"/>
        <label>2</label>
        <note>4Fe-4S-substrate</note>
    </ligand>
</feature>
<dbReference type="InterPro" id="IPR006638">
    <property type="entry name" value="Elp3/MiaA/NifB-like_rSAM"/>
</dbReference>
<protein>
    <recommendedName>
        <fullName evidence="1 12">GTP 3',8-cyclase</fullName>
        <ecNumber evidence="1 12">4.1.99.22</ecNumber>
    </recommendedName>
    <alternativeName>
        <fullName evidence="12">Molybdenum cofactor biosynthesis protein A</fullName>
    </alternativeName>
</protein>
<keyword evidence="5 12" id="KW-0547">Nucleotide-binding</keyword>
<keyword evidence="9 12" id="KW-0501">Molybdenum cofactor biosynthesis</keyword>
<dbReference type="GO" id="GO:0061799">
    <property type="term" value="F:cyclic pyranopterin monophosphate synthase activity"/>
    <property type="evidence" value="ECO:0007669"/>
    <property type="project" value="TreeGrafter"/>
</dbReference>
<keyword evidence="4 12" id="KW-0479">Metal-binding</keyword>
<dbReference type="InterPro" id="IPR040064">
    <property type="entry name" value="MoaA-like"/>
</dbReference>
<dbReference type="SFLD" id="SFLDG01383">
    <property type="entry name" value="cyclic_pyranopterin_phosphate"/>
    <property type="match status" value="1"/>
</dbReference>
<dbReference type="SUPFAM" id="SSF102114">
    <property type="entry name" value="Radical SAM enzymes"/>
    <property type="match status" value="1"/>
</dbReference>
<dbReference type="CDD" id="cd01335">
    <property type="entry name" value="Radical_SAM"/>
    <property type="match status" value="1"/>
</dbReference>
<dbReference type="SMART" id="SM00729">
    <property type="entry name" value="Elp3"/>
    <property type="match status" value="1"/>
</dbReference>
<feature type="binding site" evidence="12">
    <location>
        <position position="123"/>
    </location>
    <ligand>
        <name>GTP</name>
        <dbReference type="ChEBI" id="CHEBI:37565"/>
    </ligand>
</feature>
<dbReference type="NCBIfam" id="NF001199">
    <property type="entry name" value="PRK00164.2-1"/>
    <property type="match status" value="1"/>
</dbReference>
<evidence type="ECO:0000256" key="10">
    <source>
        <dbReference type="ARBA" id="ARBA00023239"/>
    </source>
</evidence>
<dbReference type="Proteomes" id="UP000280307">
    <property type="component" value="Unassembled WGS sequence"/>
</dbReference>
<comment type="caution">
    <text evidence="14">The sequence shown here is derived from an EMBL/GenBank/DDBJ whole genome shotgun (WGS) entry which is preliminary data.</text>
</comment>
<keyword evidence="10 12" id="KW-0456">Lyase</keyword>
<feature type="binding site" evidence="12">
    <location>
        <position position="282"/>
    </location>
    <ligand>
        <name>[4Fe-4S] cluster</name>
        <dbReference type="ChEBI" id="CHEBI:49883"/>
        <label>2</label>
        <note>4Fe-4S-substrate</note>
    </ligand>
</feature>
<feature type="binding site" evidence="12">
    <location>
        <position position="92"/>
    </location>
    <ligand>
        <name>GTP</name>
        <dbReference type="ChEBI" id="CHEBI:37565"/>
    </ligand>
</feature>
<dbReference type="InterPro" id="IPR013785">
    <property type="entry name" value="Aldolase_TIM"/>
</dbReference>
<comment type="subunit">
    <text evidence="12">Monomer and homodimer.</text>
</comment>
<evidence type="ECO:0000256" key="7">
    <source>
        <dbReference type="ARBA" id="ARBA00023014"/>
    </source>
</evidence>
<evidence type="ECO:0000313" key="14">
    <source>
        <dbReference type="EMBL" id="RRR70032.1"/>
    </source>
</evidence>
<evidence type="ECO:0000256" key="8">
    <source>
        <dbReference type="ARBA" id="ARBA00023134"/>
    </source>
</evidence>
<feature type="binding site" evidence="12">
    <location>
        <position position="218"/>
    </location>
    <ligand>
        <name>S-adenosyl-L-methionine</name>
        <dbReference type="ChEBI" id="CHEBI:59789"/>
    </ligand>
</feature>
<dbReference type="GO" id="GO:1904047">
    <property type="term" value="F:S-adenosyl-L-methionine binding"/>
    <property type="evidence" value="ECO:0007669"/>
    <property type="project" value="UniProtKB-UniRule"/>
</dbReference>
<sequence length="354" mass="38618">MNRDHPMAGTVPITLFEPGSLPHYPTEHAALDSFGRRIDYLRISLTDRCNMRCVYCMPATGMSFAPRPALLTNDELLLVVRAAAAAGFRKLRLTGGEPTLRHDLVELIRAMKAIHGIEHIAMTSNALLLRHQAQQLKAAGLDRVNISIDSLDPIKFRQISRGGSLDDVWAGLEAANAAGLHPIKLNAVIVRGLNDGEVVALAELTMRYPWELRFIEVMPLTGVANLVADGVVSSSELQARIVAHFGPLQPERQADADPARCYRIPGALGKLGFISAVTDPFCATCNRMRLTADGRLHLCLLRDNEVDLRAAIRNGASQSDIEQRIRHAIHLKPWGHGLPDGVLPALRGMSELGG</sequence>
<evidence type="ECO:0000256" key="1">
    <source>
        <dbReference type="ARBA" id="ARBA00012167"/>
    </source>
</evidence>
<keyword evidence="3 12" id="KW-0949">S-adenosyl-L-methionine</keyword>
<comment type="function">
    <text evidence="12">Catalyzes the cyclization of GTP to (8S)-3',8-cyclo-7,8-dihydroguanosine 5'-triphosphate.</text>
</comment>
<dbReference type="SFLD" id="SFLDS00029">
    <property type="entry name" value="Radical_SAM"/>
    <property type="match status" value="1"/>
</dbReference>
<reference evidence="14 15" key="1">
    <citation type="submission" date="2018-12" db="EMBL/GenBank/DDBJ databases">
        <title>Genome Sequence of Candidatus Viridilinea halotolerans isolated from saline sulfide-rich spring.</title>
        <authorList>
            <person name="Grouzdev D.S."/>
            <person name="Burganskaya E.I."/>
            <person name="Krutkina M.S."/>
            <person name="Sukhacheva M.V."/>
            <person name="Gorlenko V.M."/>
        </authorList>
    </citation>
    <scope>NUCLEOTIDE SEQUENCE [LARGE SCALE GENOMIC DNA]</scope>
    <source>
        <strain evidence="14">Chok-6</strain>
    </source>
</reference>
<feature type="binding site" evidence="12">
    <location>
        <position position="55"/>
    </location>
    <ligand>
        <name>S-adenosyl-L-methionine</name>
        <dbReference type="ChEBI" id="CHEBI:59789"/>
    </ligand>
</feature>